<sequence length="440" mass="48029">MRVLSTALVESIVQSGSMMAARLSLIAATFVIGYFQPLIEVTQFDLFAIAATFVALGLGLGMDSGLSLIATEKKPSERNLMLWVALGFPACAVSVLGLILWLAHFWLEPIFLTWEQWALAITLGYFQANLTIAYSFDRFCGSAIKISLKILFFNLLGFAGGSILLAQGGQAIDFMITFTIALGLGNLWVIPGHLRRNTVPRQERLKATNTFKNLIGFSVWYLMSSLTLLMRRPIERFAILSVSSPEMLGGYIIISRLAELVGLVGTVLSAGFMPIILRRFDDAEDVGKALARNLLNGYFALSVLLLSGGLLMWPLYLEQIPFPAEFPTMPVMFVLIAANIFIGAASLSGQGFILSRKGHWVGIAGLILMTTFAAFTIFFLLLGIKIWSAPLGLLSASAIYILLVVQGSERIAPINYTTLRQIGWMTALVAVAFVLGQYSS</sequence>
<feature type="transmembrane region" description="Helical" evidence="1">
    <location>
        <begin position="417"/>
        <end position="438"/>
    </location>
</feature>
<evidence type="ECO:0008006" key="4">
    <source>
        <dbReference type="Google" id="ProtNLM"/>
    </source>
</evidence>
<evidence type="ECO:0000313" key="3">
    <source>
        <dbReference type="Proteomes" id="UP001368270"/>
    </source>
</evidence>
<feature type="transmembrane region" description="Helical" evidence="1">
    <location>
        <begin position="387"/>
        <end position="405"/>
    </location>
</feature>
<feature type="transmembrane region" description="Helical" evidence="1">
    <location>
        <begin position="250"/>
        <end position="277"/>
    </location>
</feature>
<feature type="transmembrane region" description="Helical" evidence="1">
    <location>
        <begin position="148"/>
        <end position="166"/>
    </location>
</feature>
<protein>
    <recommendedName>
        <fullName evidence="4">Membrane protein involved in the export of O-antigen and teichoic acid</fullName>
    </recommendedName>
</protein>
<keyword evidence="1" id="KW-0472">Membrane</keyword>
<feature type="transmembrane region" description="Helical" evidence="1">
    <location>
        <begin position="172"/>
        <end position="190"/>
    </location>
</feature>
<dbReference type="Proteomes" id="UP001368270">
    <property type="component" value="Unassembled WGS sequence"/>
</dbReference>
<keyword evidence="1" id="KW-0812">Transmembrane</keyword>
<feature type="transmembrane region" description="Helical" evidence="1">
    <location>
        <begin position="211"/>
        <end position="230"/>
    </location>
</feature>
<name>A0ABU8QKU8_9RHOB</name>
<dbReference type="RefSeq" id="WP_339404686.1">
    <property type="nucleotide sequence ID" value="NZ_JBBGAZ010000016.1"/>
</dbReference>
<comment type="caution">
    <text evidence="2">The sequence shown here is derived from an EMBL/GenBank/DDBJ whole genome shotgun (WGS) entry which is preliminary data.</text>
</comment>
<organism evidence="2 3">
    <name type="scientific">Cognatishimia coralii</name>
    <dbReference type="NCBI Taxonomy" id="3083254"/>
    <lineage>
        <taxon>Bacteria</taxon>
        <taxon>Pseudomonadati</taxon>
        <taxon>Pseudomonadota</taxon>
        <taxon>Alphaproteobacteria</taxon>
        <taxon>Rhodobacterales</taxon>
        <taxon>Paracoccaceae</taxon>
        <taxon>Cognatishimia</taxon>
    </lineage>
</organism>
<evidence type="ECO:0000256" key="1">
    <source>
        <dbReference type="SAM" id="Phobius"/>
    </source>
</evidence>
<proteinExistence type="predicted"/>
<feature type="transmembrane region" description="Helical" evidence="1">
    <location>
        <begin position="117"/>
        <end position="136"/>
    </location>
</feature>
<feature type="transmembrane region" description="Helical" evidence="1">
    <location>
        <begin position="12"/>
        <end position="35"/>
    </location>
</feature>
<gene>
    <name evidence="2" type="ORF">WG622_17455</name>
</gene>
<keyword evidence="3" id="KW-1185">Reference proteome</keyword>
<dbReference type="EMBL" id="JBBGAZ010000016">
    <property type="protein sequence ID" value="MEJ5220045.1"/>
    <property type="molecule type" value="Genomic_DNA"/>
</dbReference>
<feature type="transmembrane region" description="Helical" evidence="1">
    <location>
        <begin position="329"/>
        <end position="348"/>
    </location>
</feature>
<keyword evidence="1" id="KW-1133">Transmembrane helix</keyword>
<feature type="transmembrane region" description="Helical" evidence="1">
    <location>
        <begin position="360"/>
        <end position="381"/>
    </location>
</feature>
<evidence type="ECO:0000313" key="2">
    <source>
        <dbReference type="EMBL" id="MEJ5220045.1"/>
    </source>
</evidence>
<reference evidence="2 3" key="1">
    <citation type="submission" date="2024-03" db="EMBL/GenBank/DDBJ databases">
        <title>Cognatishimia coralii sp. nov., a marine bacterium isolated from coral surrounding seawater.</title>
        <authorList>
            <person name="Liu X."/>
            <person name="Liu S."/>
            <person name="Sun H."/>
            <person name="Zhang Y."/>
        </authorList>
    </citation>
    <scope>NUCLEOTIDE SEQUENCE [LARGE SCALE GENOMIC DNA]</scope>
    <source>
        <strain evidence="2 3">D5M38</strain>
    </source>
</reference>
<feature type="transmembrane region" description="Helical" evidence="1">
    <location>
        <begin position="47"/>
        <end position="70"/>
    </location>
</feature>
<feature type="transmembrane region" description="Helical" evidence="1">
    <location>
        <begin position="298"/>
        <end position="317"/>
    </location>
</feature>
<feature type="transmembrane region" description="Helical" evidence="1">
    <location>
        <begin position="82"/>
        <end position="105"/>
    </location>
</feature>
<accession>A0ABU8QKU8</accession>